<proteinExistence type="predicted"/>
<dbReference type="EMBL" id="JAIWYP010000005">
    <property type="protein sequence ID" value="KAH3829445.1"/>
    <property type="molecule type" value="Genomic_DNA"/>
</dbReference>
<dbReference type="Proteomes" id="UP000828390">
    <property type="component" value="Unassembled WGS sequence"/>
</dbReference>
<keyword evidence="2" id="KW-1185">Reference proteome</keyword>
<dbReference type="AlphaFoldDB" id="A0A9D4JYG8"/>
<protein>
    <submittedName>
        <fullName evidence="1">Uncharacterized protein</fullName>
    </submittedName>
</protein>
<name>A0A9D4JYG8_DREPO</name>
<organism evidence="1 2">
    <name type="scientific">Dreissena polymorpha</name>
    <name type="common">Zebra mussel</name>
    <name type="synonym">Mytilus polymorpha</name>
    <dbReference type="NCBI Taxonomy" id="45954"/>
    <lineage>
        <taxon>Eukaryota</taxon>
        <taxon>Metazoa</taxon>
        <taxon>Spiralia</taxon>
        <taxon>Lophotrochozoa</taxon>
        <taxon>Mollusca</taxon>
        <taxon>Bivalvia</taxon>
        <taxon>Autobranchia</taxon>
        <taxon>Heteroconchia</taxon>
        <taxon>Euheterodonta</taxon>
        <taxon>Imparidentia</taxon>
        <taxon>Neoheterodontei</taxon>
        <taxon>Myida</taxon>
        <taxon>Dreissenoidea</taxon>
        <taxon>Dreissenidae</taxon>
        <taxon>Dreissena</taxon>
    </lineage>
</organism>
<evidence type="ECO:0000313" key="2">
    <source>
        <dbReference type="Proteomes" id="UP000828390"/>
    </source>
</evidence>
<sequence>MEPLVVFACVDTLNAVAYSLSADGRTGPGQGDSLASRRAFSLERTVLGGWPTVPLIVVVYIHTCNNFIVYMLAILNQTAFLSNVPLGQCVSMWLAYGAADRGRTYSYLQQFHCVLAGNTELDGAADRGGTYSYLNIFITAIFTVSVTEGPTAPGVGAFDSADGPADRGGVLLHLAGPVRLIVRVSNPNFITAIFTVSVTEGATAAGVGAFDSADGPADRGGVLLHLARPVRLIVRVSNPNFHNGDFYGLGNRRPHGPGGWVRSTRPTVPLMVVVSFCTWPVPFGSSLGLVTLMFITAIFTVSVTEGPTAPGVGAFDSADGPADRGGVLSHLARPVRLIVRVSNPNFHNGDFYGLGNRRPHGPGGGCVRLGGARTL</sequence>
<comment type="caution">
    <text evidence="1">The sequence shown here is derived from an EMBL/GenBank/DDBJ whole genome shotgun (WGS) entry which is preliminary data.</text>
</comment>
<evidence type="ECO:0000313" key="1">
    <source>
        <dbReference type="EMBL" id="KAH3829445.1"/>
    </source>
</evidence>
<gene>
    <name evidence="1" type="ORF">DPMN_131441</name>
</gene>
<accession>A0A9D4JYG8</accession>
<reference evidence="1" key="1">
    <citation type="journal article" date="2019" name="bioRxiv">
        <title>The Genome of the Zebra Mussel, Dreissena polymorpha: A Resource for Invasive Species Research.</title>
        <authorList>
            <person name="McCartney M.A."/>
            <person name="Auch B."/>
            <person name="Kono T."/>
            <person name="Mallez S."/>
            <person name="Zhang Y."/>
            <person name="Obille A."/>
            <person name="Becker A."/>
            <person name="Abrahante J.E."/>
            <person name="Garbe J."/>
            <person name="Badalamenti J.P."/>
            <person name="Herman A."/>
            <person name="Mangelson H."/>
            <person name="Liachko I."/>
            <person name="Sullivan S."/>
            <person name="Sone E.D."/>
            <person name="Koren S."/>
            <person name="Silverstein K.A.T."/>
            <person name="Beckman K.B."/>
            <person name="Gohl D.M."/>
        </authorList>
    </citation>
    <scope>NUCLEOTIDE SEQUENCE</scope>
    <source>
        <strain evidence="1">Duluth1</strain>
        <tissue evidence="1">Whole animal</tissue>
    </source>
</reference>
<reference evidence="1" key="2">
    <citation type="submission" date="2020-11" db="EMBL/GenBank/DDBJ databases">
        <authorList>
            <person name="McCartney M.A."/>
            <person name="Auch B."/>
            <person name="Kono T."/>
            <person name="Mallez S."/>
            <person name="Becker A."/>
            <person name="Gohl D.M."/>
            <person name="Silverstein K.A.T."/>
            <person name="Koren S."/>
            <person name="Bechman K.B."/>
            <person name="Herman A."/>
            <person name="Abrahante J.E."/>
            <person name="Garbe J."/>
        </authorList>
    </citation>
    <scope>NUCLEOTIDE SEQUENCE</scope>
    <source>
        <strain evidence="1">Duluth1</strain>
        <tissue evidence="1">Whole animal</tissue>
    </source>
</reference>